<sequence>MEKHRIGTMDISVQEKTFAGFIAWVKWTTVAIIVSLVALALING</sequence>
<dbReference type="InterPro" id="IPR036596">
    <property type="entry name" value="Cyt-C_aa3_sf"/>
</dbReference>
<comment type="caution">
    <text evidence="3">The sequence shown here is derived from an EMBL/GenBank/DDBJ whole genome shotgun (WGS) entry which is preliminary data.</text>
</comment>
<keyword evidence="4" id="KW-1185">Reference proteome</keyword>
<name>A0A921TDK1_9RHOB</name>
<feature type="domain" description="Cytochrome c oxidase subunit IV bacterial aa3 type" evidence="2">
    <location>
        <begin position="7"/>
        <end position="43"/>
    </location>
</feature>
<dbReference type="Pfam" id="PF07835">
    <property type="entry name" value="COX4_pro_2"/>
    <property type="match status" value="1"/>
</dbReference>
<keyword evidence="1" id="KW-0472">Membrane</keyword>
<dbReference type="Gene3D" id="1.20.5.160">
    <property type="entry name" value="Bacterial aa3 type cytochrome c oxidase subunit IV"/>
    <property type="match status" value="1"/>
</dbReference>
<reference evidence="3" key="1">
    <citation type="submission" date="2013-03" db="EMBL/GenBank/DDBJ databases">
        <title>Genome Sequence of the Profundibacterium mesophilum strain KAUST100406-0324T from Red Sea, a novel genus in the family Rhodobacteraceae.</title>
        <authorList>
            <person name="Essack M."/>
            <person name="Alam I."/>
            <person name="Lafi F."/>
            <person name="Alawi W."/>
            <person name="Kamanu F."/>
            <person name="Al-Suwailem A."/>
            <person name="Lee O.O."/>
            <person name="Xu Y."/>
            <person name="Bajic V."/>
            <person name="Qian P.-Y."/>
            <person name="Archer J."/>
        </authorList>
    </citation>
    <scope>NUCLEOTIDE SEQUENCE</scope>
    <source>
        <strain evidence="3">KAUST100406-0324</strain>
    </source>
</reference>
<proteinExistence type="predicted"/>
<accession>A0A921TDK1</accession>
<evidence type="ECO:0000259" key="2">
    <source>
        <dbReference type="Pfam" id="PF07835"/>
    </source>
</evidence>
<dbReference type="EMBL" id="APKE01000014">
    <property type="protein sequence ID" value="KAF0676426.1"/>
    <property type="molecule type" value="Genomic_DNA"/>
</dbReference>
<organism evidence="3 4">
    <name type="scientific">Profundibacterium mesophilum KAUST100406-0324</name>
    <dbReference type="NCBI Taxonomy" id="1037889"/>
    <lineage>
        <taxon>Bacteria</taxon>
        <taxon>Pseudomonadati</taxon>
        <taxon>Pseudomonadota</taxon>
        <taxon>Alphaproteobacteria</taxon>
        <taxon>Rhodobacterales</taxon>
        <taxon>Roseobacteraceae</taxon>
        <taxon>Profundibacterium</taxon>
    </lineage>
</organism>
<evidence type="ECO:0000256" key="1">
    <source>
        <dbReference type="SAM" id="Phobius"/>
    </source>
</evidence>
<evidence type="ECO:0000313" key="3">
    <source>
        <dbReference type="EMBL" id="KAF0676426.1"/>
    </source>
</evidence>
<dbReference type="InterPro" id="IPR012422">
    <property type="entry name" value="Cyt_c_oxidase_su4_bac-aa3"/>
</dbReference>
<dbReference type="SUPFAM" id="SSF81469">
    <property type="entry name" value="Bacterial aa3 type cytochrome c oxidase subunit IV"/>
    <property type="match status" value="1"/>
</dbReference>
<dbReference type="Proteomes" id="UP000698242">
    <property type="component" value="Unassembled WGS sequence"/>
</dbReference>
<dbReference type="OrthoDB" id="7691500at2"/>
<evidence type="ECO:0000313" key="4">
    <source>
        <dbReference type="Proteomes" id="UP000698242"/>
    </source>
</evidence>
<keyword evidence="1" id="KW-0812">Transmembrane</keyword>
<protein>
    <submittedName>
        <fullName evidence="3">Aa3-type cytochrome c oxidase subunit IV</fullName>
    </submittedName>
</protein>
<dbReference type="AlphaFoldDB" id="A0A921TDK1"/>
<gene>
    <name evidence="3" type="ORF">PMES_01158</name>
</gene>
<keyword evidence="1" id="KW-1133">Transmembrane helix</keyword>
<dbReference type="RefSeq" id="WP_159964564.1">
    <property type="nucleotide sequence ID" value="NZ_APKE01000014.1"/>
</dbReference>
<feature type="transmembrane region" description="Helical" evidence="1">
    <location>
        <begin position="21"/>
        <end position="42"/>
    </location>
</feature>